<dbReference type="RefSeq" id="WP_051920899.1">
    <property type="nucleotide sequence ID" value="NZ_JGYV01000010.1"/>
</dbReference>
<feature type="transmembrane region" description="Helical" evidence="6">
    <location>
        <begin position="21"/>
        <end position="41"/>
    </location>
</feature>
<dbReference type="OrthoDB" id="3240369at2"/>
<dbReference type="EMBL" id="JGYV01000010">
    <property type="protein sequence ID" value="KFI63055.1"/>
    <property type="molecule type" value="Genomic_DNA"/>
</dbReference>
<proteinExistence type="predicted"/>
<accession>A0A087AWA5</accession>
<dbReference type="Proteomes" id="UP000029067">
    <property type="component" value="Unassembled WGS sequence"/>
</dbReference>
<evidence type="ECO:0000256" key="2">
    <source>
        <dbReference type="ARBA" id="ARBA00022692"/>
    </source>
</evidence>
<evidence type="ECO:0000313" key="8">
    <source>
        <dbReference type="Proteomes" id="UP000029067"/>
    </source>
</evidence>
<dbReference type="AlphaFoldDB" id="A0A087AWA5"/>
<keyword evidence="8" id="KW-1185">Reference proteome</keyword>
<dbReference type="STRING" id="1688.BCUN_0888"/>
<name>A0A087AWA5_9BIFI</name>
<evidence type="ECO:0000313" key="7">
    <source>
        <dbReference type="EMBL" id="KFI63055.1"/>
    </source>
</evidence>
<protein>
    <submittedName>
        <fullName evidence="7">Holin, SPP1 family</fullName>
    </submittedName>
</protein>
<keyword evidence="2 6" id="KW-0812">Transmembrane</keyword>
<feature type="compositionally biased region" description="Basic and acidic residues" evidence="5">
    <location>
        <begin position="100"/>
        <end position="111"/>
    </location>
</feature>
<evidence type="ECO:0000256" key="6">
    <source>
        <dbReference type="SAM" id="Phobius"/>
    </source>
</evidence>
<keyword evidence="4 6" id="KW-0472">Membrane</keyword>
<comment type="subcellular location">
    <subcellularLocation>
        <location evidence="1">Membrane</location>
    </subcellularLocation>
</comment>
<dbReference type="Pfam" id="PF04688">
    <property type="entry name" value="Holin_SPP1"/>
    <property type="match status" value="1"/>
</dbReference>
<feature type="compositionally biased region" description="Acidic residues" evidence="5">
    <location>
        <begin position="112"/>
        <end position="123"/>
    </location>
</feature>
<evidence type="ECO:0000256" key="3">
    <source>
        <dbReference type="ARBA" id="ARBA00022989"/>
    </source>
</evidence>
<comment type="caution">
    <text evidence="7">The sequence shown here is derived from an EMBL/GenBank/DDBJ whole genome shotgun (WGS) entry which is preliminary data.</text>
</comment>
<dbReference type="InterPro" id="IPR006479">
    <property type="entry name" value="Holin"/>
</dbReference>
<evidence type="ECO:0000256" key="1">
    <source>
        <dbReference type="ARBA" id="ARBA00004370"/>
    </source>
</evidence>
<sequence length="157" mass="16680">MAEHAKETNTTSIGKERAQAIATLVVSLYSMVSAGCALAGLNPLPFTTDQVSAGVFSVISVIAVIYAWWKDQNLTHAGLEGSVVTRSIKLAQQTGNAVDMPDRPEPVSYDHVDEDDDAFDVEDGYAPVTVEGDPMTPVDDGESVTIPIDPTAEDAQE</sequence>
<dbReference type="eggNOG" id="ENOG5031RS0">
    <property type="taxonomic scope" value="Bacteria"/>
</dbReference>
<evidence type="ECO:0000256" key="5">
    <source>
        <dbReference type="SAM" id="MobiDB-lite"/>
    </source>
</evidence>
<gene>
    <name evidence="7" type="ORF">BCUN_0888</name>
</gene>
<evidence type="ECO:0000256" key="4">
    <source>
        <dbReference type="ARBA" id="ARBA00023136"/>
    </source>
</evidence>
<reference evidence="7 8" key="1">
    <citation type="submission" date="2014-03" db="EMBL/GenBank/DDBJ databases">
        <title>Genomics of Bifidobacteria.</title>
        <authorList>
            <person name="Ventura M."/>
            <person name="Milani C."/>
            <person name="Lugli G.A."/>
        </authorList>
    </citation>
    <scope>NUCLEOTIDE SEQUENCE [LARGE SCALE GENOMIC DNA]</scope>
    <source>
        <strain evidence="7 8">LMG 10738</strain>
    </source>
</reference>
<organism evidence="7 8">
    <name type="scientific">Bifidobacterium cuniculi</name>
    <dbReference type="NCBI Taxonomy" id="1688"/>
    <lineage>
        <taxon>Bacteria</taxon>
        <taxon>Bacillati</taxon>
        <taxon>Actinomycetota</taxon>
        <taxon>Actinomycetes</taxon>
        <taxon>Bifidobacteriales</taxon>
        <taxon>Bifidobacteriaceae</taxon>
        <taxon>Bifidobacterium</taxon>
    </lineage>
</organism>
<dbReference type="GO" id="GO:0016020">
    <property type="term" value="C:membrane"/>
    <property type="evidence" value="ECO:0007669"/>
    <property type="project" value="UniProtKB-SubCell"/>
</dbReference>
<keyword evidence="3 6" id="KW-1133">Transmembrane helix</keyword>
<feature type="transmembrane region" description="Helical" evidence="6">
    <location>
        <begin position="53"/>
        <end position="69"/>
    </location>
</feature>
<feature type="region of interest" description="Disordered" evidence="5">
    <location>
        <begin position="94"/>
        <end position="157"/>
    </location>
</feature>